<keyword evidence="1" id="KW-0030">Aminoacyl-tRNA synthetase</keyword>
<comment type="caution">
    <text evidence="1">The sequence shown here is derived from an EMBL/GenBank/DDBJ whole genome shotgun (WGS) entry which is preliminary data.</text>
</comment>
<keyword evidence="2" id="KW-1185">Reference proteome</keyword>
<sequence>MIGSSKIKRGQLNAVFFLFKSFQTFWGIRFVLKIVAIAII</sequence>
<keyword evidence="1" id="KW-0436">Ligase</keyword>
<dbReference type="EC" id="6.1.1.11" evidence="1"/>
<protein>
    <submittedName>
        <fullName evidence="1">Seryl-tRNA synthetase</fullName>
        <ecNumber evidence="1">6.1.1.11</ecNumber>
    </submittedName>
</protein>
<gene>
    <name evidence="1" type="ORF">PI23P_04057</name>
</gene>
<dbReference type="AlphaFoldDB" id="A4BXE8"/>
<organism evidence="1 2">
    <name type="scientific">Polaribacter irgensii 23-P</name>
    <dbReference type="NCBI Taxonomy" id="313594"/>
    <lineage>
        <taxon>Bacteria</taxon>
        <taxon>Pseudomonadati</taxon>
        <taxon>Bacteroidota</taxon>
        <taxon>Flavobacteriia</taxon>
        <taxon>Flavobacteriales</taxon>
        <taxon>Flavobacteriaceae</taxon>
    </lineage>
</organism>
<evidence type="ECO:0000313" key="2">
    <source>
        <dbReference type="Proteomes" id="UP000003053"/>
    </source>
</evidence>
<accession>A4BXE8</accession>
<dbReference type="HOGENOM" id="CLU_3294053_0_0_10"/>
<dbReference type="EMBL" id="AAOG01000001">
    <property type="protein sequence ID" value="EAR13639.1"/>
    <property type="molecule type" value="Genomic_DNA"/>
</dbReference>
<reference evidence="1 2" key="1">
    <citation type="submission" date="2006-02" db="EMBL/GenBank/DDBJ databases">
        <authorList>
            <person name="Murray A."/>
            <person name="Staley J."/>
            <person name="Ferriera S."/>
            <person name="Johnson J."/>
            <person name="Kravitz S."/>
            <person name="Halpern A."/>
            <person name="Remington K."/>
            <person name="Beeson K."/>
            <person name="Tran B."/>
            <person name="Rogers Y.-H."/>
            <person name="Friedman R."/>
            <person name="Venter J.C."/>
        </authorList>
    </citation>
    <scope>NUCLEOTIDE SEQUENCE [LARGE SCALE GENOMIC DNA]</scope>
    <source>
        <strain evidence="1 2">23-P</strain>
    </source>
</reference>
<dbReference type="GO" id="GO:0004828">
    <property type="term" value="F:serine-tRNA ligase activity"/>
    <property type="evidence" value="ECO:0007669"/>
    <property type="project" value="UniProtKB-EC"/>
</dbReference>
<dbReference type="Proteomes" id="UP000003053">
    <property type="component" value="Unassembled WGS sequence"/>
</dbReference>
<dbReference type="STRING" id="313594.PI23P_04057"/>
<name>A4BXE8_9FLAO</name>
<evidence type="ECO:0000313" key="1">
    <source>
        <dbReference type="EMBL" id="EAR13639.1"/>
    </source>
</evidence>
<proteinExistence type="predicted"/>